<dbReference type="AlphaFoldDB" id="Q7SD35"/>
<proteinExistence type="predicted"/>
<dbReference type="OrthoDB" id="10412896at2759"/>
<dbReference type="KEGG" id="ncr:NCU00989"/>
<reference evidence="1 2" key="1">
    <citation type="journal article" date="2003" name="Nature">
        <title>The genome sequence of the filamentous fungus Neurospora crassa.</title>
        <authorList>
            <person name="Galagan J.E."/>
            <person name="Calvo S.E."/>
            <person name="Borkovich K.A."/>
            <person name="Selker E.U."/>
            <person name="Read N.D."/>
            <person name="Jaffe D."/>
            <person name="FitzHugh W."/>
            <person name="Ma L.J."/>
            <person name="Smirnov S."/>
            <person name="Purcell S."/>
            <person name="Rehman B."/>
            <person name="Elkins T."/>
            <person name="Engels R."/>
            <person name="Wang S."/>
            <person name="Nielsen C.B."/>
            <person name="Butler J."/>
            <person name="Endrizzi M."/>
            <person name="Qui D."/>
            <person name="Ianakiev P."/>
            <person name="Bell-Pedersen D."/>
            <person name="Nelson M.A."/>
            <person name="Werner-Washburne M."/>
            <person name="Selitrennikoff C.P."/>
            <person name="Kinsey J.A."/>
            <person name="Braun E.L."/>
            <person name="Zelter A."/>
            <person name="Schulte U."/>
            <person name="Kothe G.O."/>
            <person name="Jedd G."/>
            <person name="Mewes W."/>
            <person name="Staben C."/>
            <person name="Marcotte E."/>
            <person name="Greenberg D."/>
            <person name="Roy A."/>
            <person name="Foley K."/>
            <person name="Naylor J."/>
            <person name="Stange-Thomann N."/>
            <person name="Barrett R."/>
            <person name="Gnerre S."/>
            <person name="Kamal M."/>
            <person name="Kamvysselis M."/>
            <person name="Mauceli E."/>
            <person name="Bielke C."/>
            <person name="Rudd S."/>
            <person name="Frishman D."/>
            <person name="Krystofova S."/>
            <person name="Rasmussen C."/>
            <person name="Metzenberg R.L."/>
            <person name="Perkins D.D."/>
            <person name="Kroken S."/>
            <person name="Cogoni C."/>
            <person name="Macino G."/>
            <person name="Catcheside D."/>
            <person name="Li W."/>
            <person name="Pratt R.J."/>
            <person name="Osmani S.A."/>
            <person name="DeSouza C.P."/>
            <person name="Glass L."/>
            <person name="Orbach M.J."/>
            <person name="Berglund J.A."/>
            <person name="Voelker R."/>
            <person name="Yarden O."/>
            <person name="Plamann M."/>
            <person name="Seiler S."/>
            <person name="Dunlap J."/>
            <person name="Radford A."/>
            <person name="Aramayo R."/>
            <person name="Natvig D.O."/>
            <person name="Alex L.A."/>
            <person name="Mannhaupt G."/>
            <person name="Ebbole D.J."/>
            <person name="Freitag M."/>
            <person name="Paulsen I."/>
            <person name="Sachs M.S."/>
            <person name="Lander E.S."/>
            <person name="Nusbaum C."/>
            <person name="Birren B."/>
        </authorList>
    </citation>
    <scope>NUCLEOTIDE SEQUENCE [LARGE SCALE GENOMIC DNA]</scope>
    <source>
        <strain evidence="2">ATCC 24698 / 74-OR23-1A / CBS 708.71 / DSM 1257 / FGSC 987</strain>
    </source>
</reference>
<dbReference type="GeneID" id="3880048"/>
<dbReference type="InParanoid" id="Q7SD35"/>
<dbReference type="Proteomes" id="UP000001805">
    <property type="component" value="Chromosome 1, Linkage Group I"/>
</dbReference>
<evidence type="ECO:0000313" key="2">
    <source>
        <dbReference type="Proteomes" id="UP000001805"/>
    </source>
</evidence>
<sequence length="124" mass="13506">MLVLRVDGGGGGGLEDIEAEAVWKSEILQICKKSIEDGGMARVKPVLVDVALMPSCPGFLIPTPQGGLWGYGPGNGGKAKAWKRESNPLYFKLCLVYNIYLEPESEQTKKGTIGTRQYIQLYNS</sequence>
<protein>
    <submittedName>
        <fullName evidence="1">Uncharacterized protein</fullName>
    </submittedName>
</protein>
<dbReference type="VEuPathDB" id="FungiDB:NCU00989"/>
<dbReference type="HOGENOM" id="CLU_2223969_0_0_1"/>
<gene>
    <name evidence="1" type="ORF">NCU00989</name>
</gene>
<keyword evidence="2" id="KW-1185">Reference proteome</keyword>
<organism evidence="1 2">
    <name type="scientific">Neurospora crassa (strain ATCC 24698 / 74-OR23-1A / CBS 708.71 / DSM 1257 / FGSC 987)</name>
    <dbReference type="NCBI Taxonomy" id="367110"/>
    <lineage>
        <taxon>Eukaryota</taxon>
        <taxon>Fungi</taxon>
        <taxon>Dikarya</taxon>
        <taxon>Ascomycota</taxon>
        <taxon>Pezizomycotina</taxon>
        <taxon>Sordariomycetes</taxon>
        <taxon>Sordariomycetidae</taxon>
        <taxon>Sordariales</taxon>
        <taxon>Sordariaceae</taxon>
        <taxon>Neurospora</taxon>
    </lineage>
</organism>
<accession>Q7SD35</accession>
<dbReference type="PaxDb" id="5141-EFNCRP00000000616"/>
<evidence type="ECO:0000313" key="1">
    <source>
        <dbReference type="EMBL" id="EAA34663.1"/>
    </source>
</evidence>
<dbReference type="EMBL" id="CM002236">
    <property type="protein sequence ID" value="EAA34663.1"/>
    <property type="molecule type" value="Genomic_DNA"/>
</dbReference>
<name>Q7SD35_NEUCR</name>
<dbReference type="RefSeq" id="XP_963899.1">
    <property type="nucleotide sequence ID" value="XM_958806.1"/>
</dbReference>